<keyword evidence="5" id="KW-0548">Nucleotidyltransferase</keyword>
<evidence type="ECO:0000259" key="3">
    <source>
        <dbReference type="Pfam" id="PF13966"/>
    </source>
</evidence>
<keyword evidence="5" id="KW-0695">RNA-directed DNA polymerase</keyword>
<dbReference type="Pfam" id="PF14111">
    <property type="entry name" value="DUF4283"/>
    <property type="match status" value="1"/>
</dbReference>
<dbReference type="EMBL" id="JAEFBK010000009">
    <property type="protein sequence ID" value="KAG7568189.1"/>
    <property type="molecule type" value="Genomic_DNA"/>
</dbReference>
<gene>
    <name evidence="5" type="ORF">ISN45_Aa04g010210</name>
</gene>
<dbReference type="PANTHER" id="PTHR33116:SF86">
    <property type="entry name" value="REVERSE TRANSCRIPTASE DOMAIN-CONTAINING PROTEIN"/>
    <property type="match status" value="1"/>
</dbReference>
<keyword evidence="5" id="KW-0808">Transferase</keyword>
<dbReference type="InterPro" id="IPR002156">
    <property type="entry name" value="RNaseH_domain"/>
</dbReference>
<evidence type="ECO:0000313" key="5">
    <source>
        <dbReference type="EMBL" id="KAG7568189.1"/>
    </source>
</evidence>
<dbReference type="Pfam" id="PF13456">
    <property type="entry name" value="RVT_3"/>
    <property type="match status" value="1"/>
</dbReference>
<dbReference type="InterPro" id="IPR026960">
    <property type="entry name" value="RVT-Znf"/>
</dbReference>
<dbReference type="Proteomes" id="UP000694240">
    <property type="component" value="Chromosome 9"/>
</dbReference>
<proteinExistence type="predicted"/>
<evidence type="ECO:0000259" key="4">
    <source>
        <dbReference type="Pfam" id="PF14111"/>
    </source>
</evidence>
<evidence type="ECO:0000256" key="1">
    <source>
        <dbReference type="SAM" id="MobiDB-lite"/>
    </source>
</evidence>
<dbReference type="Pfam" id="PF13966">
    <property type="entry name" value="zf-RVT"/>
    <property type="match status" value="1"/>
</dbReference>
<reference evidence="5 6" key="1">
    <citation type="submission" date="2020-12" db="EMBL/GenBank/DDBJ databases">
        <title>Concerted genomic and epigenomic changes stabilize Arabidopsis allopolyploids.</title>
        <authorList>
            <person name="Chen Z."/>
        </authorList>
    </citation>
    <scope>NUCLEOTIDE SEQUENCE [LARGE SCALE GENOMIC DNA]</scope>
    <source>
        <strain evidence="5">Allo738</strain>
        <tissue evidence="5">Leaf</tissue>
    </source>
</reference>
<feature type="domain" description="RNase H type-1" evidence="2">
    <location>
        <begin position="1141"/>
        <end position="1226"/>
    </location>
</feature>
<dbReference type="GO" id="GO:0004523">
    <property type="term" value="F:RNA-DNA hybrid ribonuclease activity"/>
    <property type="evidence" value="ECO:0007669"/>
    <property type="project" value="InterPro"/>
</dbReference>
<evidence type="ECO:0000259" key="2">
    <source>
        <dbReference type="Pfam" id="PF13456"/>
    </source>
</evidence>
<feature type="domain" description="DUF4283" evidence="4">
    <location>
        <begin position="128"/>
        <end position="206"/>
    </location>
</feature>
<sequence length="1354" mass="151763">MGLHNYIRRSNIADDDFETDAENENDNGQHDVDVSVANEIEEVETSRSGAYMADVLQVCRLALSLSDPVVTVRCGSSRVEAAFCFWLSRKKFLCKVMSSAMDKAMMAMSLEEEDVPFDMPNLPEYSSCERNVLSLVGRTLNPDCQPMDHLIQTMPRKWQKIGRCRGVALSKERFQFFFNSEHDLVEVLEKGVHTFNEWTIVVDRWYEFPPDNYLQFTPMWIQLWNLPINFYTEKALTLLGDQIGQVKEVAFDTTKLQLQDFVRVKIIFDVSRPLRRTKIVNLPKGGTATKRQEASDARRAGAPIPRPKPNPVLKTTDPLFGVLNENQVGIDPATGRPRIALEVLEGMRQYLRVSSEEEKLLRIDKVKVSVGEVEKDPFSQKTILRLEPLPIFHQDLSKDKGVGFNYEMVPSVGNHSSEASGAPLLPAFSSKGESDRLWLSNDDSSCSAVGSGSFLALWQPYQNNVTVYGPSSFAAGSSGNVLDKSNAKSRKRPSKSIRKLKPFLPKQQSNLVELSGGLHKGFKEKRKAVDVGTSTVKTIKLNPHEVIPKGGLFVLCTEGLSHLLNKAQWEGRLDGIQFSDNGPVVHHLLFADDSLFLCKASREQSLVLQKILKIYGDATGQTVNLSKSSITFGAKVEAINKGIIQAVLGISNEGGAGTYLGLPECFSGSKVDMLNYLKDRLKAKLAGWFTRCLSQGGKEVLLKSVALAMPVFAMSCFKLPITTCENLESAMAAFWWDSCEHSRAIHWQSWERLCLPKDFGGLGFRDIQSFNQALLAKQALRLLQSPECLLARLLKSRYYVNSGFLEAALSARPSFGWRSILSGRDLLSKGLLKKVGNGASLFVWIDPWIDDDGYRAPMRKNLFFDVALRVSSLLNPRTGFWDEDFLNDLFFPEDIIRIKAVKPVMAQEDFYIWQYNKSGDFTVKSAYWLADQEKSLILRNAANVQPSTLELKKLVWTLHTDPKIKIFLWKVLSGVLPVAENLNGRGMSVDVTCQVCGEMGESINHILFLCPLARLIWALSDFPFPGNGFSNGGIYSNIFHLLVNRNNKMWPSNLRQSFPWIIWRIWKNRNSLIFEGNSFSALDSVTKIRDDVEEWFDAQRVDGDESARLGSSHAIEPNIDSLSGKRWVCPPPSWLKCNIGSSWSKRNNMAGGAWVLRDEKGSVLFHSRRAFGFILSKSDALLRCVLWAMESMASHKVDRVIFSFQDKSLVGAVMRPIAWPSFKAQAVALNRSLLPFVNWKVELEVAAANRGANLIAQSVTGDPRVQSYVAAGHPLWLNSVFIEEGDLRILNDEETYVASAIEISVSRGLSCEGEDEKVESTKMWPELYWLVTAGRVPVQAKKNQNDNSKVSTTS</sequence>
<accession>A0A8T2A6Y3</accession>
<name>A0A8T2A6Y3_9BRAS</name>
<organism evidence="5 6">
    <name type="scientific">Arabidopsis thaliana x Arabidopsis arenosa</name>
    <dbReference type="NCBI Taxonomy" id="1240361"/>
    <lineage>
        <taxon>Eukaryota</taxon>
        <taxon>Viridiplantae</taxon>
        <taxon>Streptophyta</taxon>
        <taxon>Embryophyta</taxon>
        <taxon>Tracheophyta</taxon>
        <taxon>Spermatophyta</taxon>
        <taxon>Magnoliopsida</taxon>
        <taxon>eudicotyledons</taxon>
        <taxon>Gunneridae</taxon>
        <taxon>Pentapetalae</taxon>
        <taxon>rosids</taxon>
        <taxon>malvids</taxon>
        <taxon>Brassicales</taxon>
        <taxon>Brassicaceae</taxon>
        <taxon>Camelineae</taxon>
        <taxon>Arabidopsis</taxon>
    </lineage>
</organism>
<comment type="caution">
    <text evidence="5">The sequence shown here is derived from an EMBL/GenBank/DDBJ whole genome shotgun (WGS) entry which is preliminary data.</text>
</comment>
<feature type="compositionally biased region" description="Basic and acidic residues" evidence="1">
    <location>
        <begin position="290"/>
        <end position="299"/>
    </location>
</feature>
<feature type="domain" description="Reverse transcriptase zinc-binding" evidence="3">
    <location>
        <begin position="921"/>
        <end position="1017"/>
    </location>
</feature>
<dbReference type="PANTHER" id="PTHR33116">
    <property type="entry name" value="REVERSE TRANSCRIPTASE ZINC-BINDING DOMAIN-CONTAINING PROTEIN-RELATED-RELATED"/>
    <property type="match status" value="1"/>
</dbReference>
<keyword evidence="6" id="KW-1185">Reference proteome</keyword>
<dbReference type="GO" id="GO:0003676">
    <property type="term" value="F:nucleic acid binding"/>
    <property type="evidence" value="ECO:0007669"/>
    <property type="project" value="InterPro"/>
</dbReference>
<protein>
    <submittedName>
        <fullName evidence="5">Reverse transcriptase zinc-binding domain</fullName>
    </submittedName>
</protein>
<evidence type="ECO:0000313" key="6">
    <source>
        <dbReference type="Proteomes" id="UP000694240"/>
    </source>
</evidence>
<dbReference type="InterPro" id="IPR025558">
    <property type="entry name" value="DUF4283"/>
</dbReference>
<dbReference type="GO" id="GO:0003964">
    <property type="term" value="F:RNA-directed DNA polymerase activity"/>
    <property type="evidence" value="ECO:0007669"/>
    <property type="project" value="UniProtKB-KW"/>
</dbReference>
<feature type="region of interest" description="Disordered" evidence="1">
    <location>
        <begin position="285"/>
        <end position="311"/>
    </location>
</feature>